<dbReference type="Gene3D" id="1.20.1070.10">
    <property type="entry name" value="Rhodopsin 7-helix transmembrane proteins"/>
    <property type="match status" value="2"/>
</dbReference>
<evidence type="ECO:0000313" key="8">
    <source>
        <dbReference type="Proteomes" id="UP000001940"/>
    </source>
</evidence>
<dbReference type="AGR" id="WB:WBGene00005847"/>
<feature type="transmembrane region" description="Helical" evidence="5">
    <location>
        <begin position="144"/>
        <end position="174"/>
    </location>
</feature>
<evidence type="ECO:0000313" key="7">
    <source>
        <dbReference type="EMBL" id="CTQ86955.1"/>
    </source>
</evidence>
<dbReference type="GO" id="GO:0008528">
    <property type="term" value="F:G protein-coupled peptide receptor activity"/>
    <property type="evidence" value="ECO:0007669"/>
    <property type="project" value="InterPro"/>
</dbReference>
<proteinExistence type="predicted"/>
<feature type="transmembrane region" description="Helical" evidence="5">
    <location>
        <begin position="20"/>
        <end position="43"/>
    </location>
</feature>
<dbReference type="SMR" id="A0A0K3AVB7"/>
<organism evidence="7 8">
    <name type="scientific">Caenorhabditis elegans</name>
    <dbReference type="NCBI Taxonomy" id="6239"/>
    <lineage>
        <taxon>Eukaryota</taxon>
        <taxon>Metazoa</taxon>
        <taxon>Ecdysozoa</taxon>
        <taxon>Nematoda</taxon>
        <taxon>Chromadorea</taxon>
        <taxon>Rhabditida</taxon>
        <taxon>Rhabditina</taxon>
        <taxon>Rhabditomorpha</taxon>
        <taxon>Rhabditoidea</taxon>
        <taxon>Rhabditidae</taxon>
        <taxon>Peloderinae</taxon>
        <taxon>Caenorhabditis</taxon>
    </lineage>
</organism>
<evidence type="ECO:0000256" key="2">
    <source>
        <dbReference type="ARBA" id="ARBA00022692"/>
    </source>
</evidence>
<comment type="subcellular location">
    <subcellularLocation>
        <location evidence="1">Membrane</location>
    </subcellularLocation>
</comment>
<dbReference type="SUPFAM" id="SSF81321">
    <property type="entry name" value="Family A G protein-coupled receptor-like"/>
    <property type="match status" value="1"/>
</dbReference>
<dbReference type="PANTHER" id="PTHR47164:SF2">
    <property type="entry name" value="G-PROTEIN COUPLED RECEPTORS FAMILY 1 PROFILE DOMAIN-CONTAINING PROTEIN"/>
    <property type="match status" value="1"/>
</dbReference>
<evidence type="ECO:0000313" key="9">
    <source>
        <dbReference type="WormBase" id="Y46H3C.1b"/>
    </source>
</evidence>
<keyword evidence="4 5" id="KW-0472">Membrane</keyword>
<dbReference type="OrthoDB" id="5835148at2759"/>
<name>A0A0K3AVB7_CAEEL</name>
<evidence type="ECO:0000256" key="3">
    <source>
        <dbReference type="ARBA" id="ARBA00022989"/>
    </source>
</evidence>
<evidence type="ECO:0000256" key="4">
    <source>
        <dbReference type="ARBA" id="ARBA00023136"/>
    </source>
</evidence>
<dbReference type="PANTHER" id="PTHR47164">
    <property type="entry name" value="SERPENTINE RECEPTOR, CLASS W-RELATED"/>
    <property type="match status" value="1"/>
</dbReference>
<evidence type="ECO:0000256" key="5">
    <source>
        <dbReference type="SAM" id="Phobius"/>
    </source>
</evidence>
<dbReference type="Proteomes" id="UP000001940">
    <property type="component" value="Chromosome V"/>
</dbReference>
<dbReference type="GO" id="GO:0016020">
    <property type="term" value="C:membrane"/>
    <property type="evidence" value="ECO:0007669"/>
    <property type="project" value="UniProtKB-SubCell"/>
</dbReference>
<dbReference type="InterPro" id="IPR017452">
    <property type="entry name" value="GPCR_Rhodpsn_7TM"/>
</dbReference>
<feature type="transmembrane region" description="Helical" evidence="5">
    <location>
        <begin position="241"/>
        <end position="261"/>
    </location>
</feature>
<protein>
    <submittedName>
        <fullName evidence="7">G-protein coupled receptors family 1 profile domain-containing protein</fullName>
    </submittedName>
</protein>
<reference evidence="7 8" key="1">
    <citation type="journal article" date="1998" name="Science">
        <title>Genome sequence of the nematode C. elegans: a platform for investigating biology.</title>
        <authorList>
            <consortium name="The C. elegans sequencing consortium"/>
            <person name="Sulson J.E."/>
            <person name="Waterston R."/>
        </authorList>
    </citation>
    <scope>NUCLEOTIDE SEQUENCE [LARGE SCALE GENOMIC DNA]</scope>
    <source>
        <strain evidence="7 8">Bristol N2</strain>
    </source>
</reference>
<dbReference type="CTD" id="189964"/>
<dbReference type="PROSITE" id="PS50262">
    <property type="entry name" value="G_PROTEIN_RECEP_F1_2"/>
    <property type="match status" value="1"/>
</dbReference>
<sequence length="299" mass="33696">MSSSADIQQVQEVIGDIGYYFHIINVVLSFVSVLMNTFHIFILSQKSMRTSSTNVILISLSVCDIAGGLTTIYKHFLMVDAENSECVTSTSLWKIYFDITLWSIIIHFRRCASWLGIFMATVRLVLVKKLSISRFCNWSKPRVGWLMAVILFFLSALLSFLPCIAFALLTIFLIRVLKNVKKSTSSARFIKENKTDLSTKLIGYMTVGFFITGTPLGIIYLTKAFFDKSEAVVILSTDLALYFLVLVTINAILHPIFCILMSSRYRDTIRKTFLPSQKSTISVTRNAGSMHTVSGIRIN</sequence>
<dbReference type="EMBL" id="BX284605">
    <property type="protein sequence ID" value="CTQ86955.1"/>
    <property type="molecule type" value="Genomic_DNA"/>
</dbReference>
<dbReference type="InterPro" id="IPR019427">
    <property type="entry name" value="7TM_GPCR_serpentine_rcpt_Srw"/>
</dbReference>
<keyword evidence="8" id="KW-1185">Reference proteome</keyword>
<dbReference type="GeneID" id="189964"/>
<keyword evidence="7" id="KW-0675">Receptor</keyword>
<accession>A0A0K3AVB7</accession>
<evidence type="ECO:0000259" key="6">
    <source>
        <dbReference type="PROSITE" id="PS50262"/>
    </source>
</evidence>
<gene>
    <name evidence="7 9" type="primary">srw-100</name>
    <name evidence="7" type="ORF">CELE_Y46H3C.1</name>
    <name evidence="9" type="ORF">Y46H3C.1</name>
</gene>
<dbReference type="Pfam" id="PF10324">
    <property type="entry name" value="7TM_GPCR_Srw"/>
    <property type="match status" value="1"/>
</dbReference>
<dbReference type="AlphaFoldDB" id="A0A0K3AVB7"/>
<feature type="transmembrane region" description="Helical" evidence="5">
    <location>
        <begin position="201"/>
        <end position="221"/>
    </location>
</feature>
<evidence type="ECO:0000256" key="1">
    <source>
        <dbReference type="ARBA" id="ARBA00004370"/>
    </source>
</evidence>
<dbReference type="RefSeq" id="NP_001300256.1">
    <property type="nucleotide sequence ID" value="NM_001313327.1"/>
</dbReference>
<keyword evidence="2 5" id="KW-0812">Transmembrane</keyword>
<feature type="domain" description="G-protein coupled receptors family 1 profile" evidence="6">
    <location>
        <begin position="114"/>
        <end position="258"/>
    </location>
</feature>
<feature type="transmembrane region" description="Helical" evidence="5">
    <location>
        <begin position="55"/>
        <end position="73"/>
    </location>
</feature>
<keyword evidence="3 5" id="KW-1133">Transmembrane helix</keyword>
<dbReference type="WormBase" id="Y46H3C.1b">
    <property type="protein sequence ID" value="CE51038"/>
    <property type="gene ID" value="WBGene00005847"/>
    <property type="gene designation" value="srw-100"/>
</dbReference>